<comment type="caution">
    <text evidence="1">The sequence shown here is derived from an EMBL/GenBank/DDBJ whole genome shotgun (WGS) entry which is preliminary data.</text>
</comment>
<proteinExistence type="predicted"/>
<dbReference type="EMBL" id="JAGKHQ010000008">
    <property type="protein sequence ID" value="KAG7509860.1"/>
    <property type="molecule type" value="Genomic_DNA"/>
</dbReference>
<organism evidence="1 2">
    <name type="scientific">Solea senegalensis</name>
    <name type="common">Senegalese sole</name>
    <dbReference type="NCBI Taxonomy" id="28829"/>
    <lineage>
        <taxon>Eukaryota</taxon>
        <taxon>Metazoa</taxon>
        <taxon>Chordata</taxon>
        <taxon>Craniata</taxon>
        <taxon>Vertebrata</taxon>
        <taxon>Euteleostomi</taxon>
        <taxon>Actinopterygii</taxon>
        <taxon>Neopterygii</taxon>
        <taxon>Teleostei</taxon>
        <taxon>Neoteleostei</taxon>
        <taxon>Acanthomorphata</taxon>
        <taxon>Carangaria</taxon>
        <taxon>Pleuronectiformes</taxon>
        <taxon>Pleuronectoidei</taxon>
        <taxon>Soleidae</taxon>
        <taxon>Solea</taxon>
    </lineage>
</organism>
<evidence type="ECO:0000313" key="2">
    <source>
        <dbReference type="Proteomes" id="UP000693946"/>
    </source>
</evidence>
<dbReference type="AlphaFoldDB" id="A0AAV6RWW3"/>
<evidence type="ECO:0000313" key="1">
    <source>
        <dbReference type="EMBL" id="KAG7509860.1"/>
    </source>
</evidence>
<accession>A0AAV6RWW3</accession>
<keyword evidence="2" id="KW-1185">Reference proteome</keyword>
<sequence length="76" mass="8335">MEGRPQATGNILSIDIIDLTESGGLKQMKEGLGTAARKWREPSRRSLSPSLDKTLNQRLVIDLVFCSCTSLCVSLQ</sequence>
<protein>
    <submittedName>
        <fullName evidence="1">Uncharacterized protein</fullName>
    </submittedName>
</protein>
<gene>
    <name evidence="1" type="ORF">JOB18_006888</name>
</gene>
<reference evidence="1 2" key="1">
    <citation type="journal article" date="2021" name="Sci. Rep.">
        <title>Chromosome anchoring in Senegalese sole (Solea senegalensis) reveals sex-associated markers and genome rearrangements in flatfish.</title>
        <authorList>
            <person name="Guerrero-Cozar I."/>
            <person name="Gomez-Garrido J."/>
            <person name="Berbel C."/>
            <person name="Martinez-Blanch J.F."/>
            <person name="Alioto T."/>
            <person name="Claros M.G."/>
            <person name="Gagnaire P.A."/>
            <person name="Manchado M."/>
        </authorList>
    </citation>
    <scope>NUCLEOTIDE SEQUENCE [LARGE SCALE GENOMIC DNA]</scope>
    <source>
        <strain evidence="1">Sse05_10M</strain>
    </source>
</reference>
<dbReference type="Proteomes" id="UP000693946">
    <property type="component" value="Linkage Group LG16"/>
</dbReference>
<name>A0AAV6RWW3_SOLSE</name>